<dbReference type="RefSeq" id="WP_169112632.1">
    <property type="nucleotide sequence ID" value="NZ_CP051684.1"/>
</dbReference>
<evidence type="ECO:0000256" key="1">
    <source>
        <dbReference type="SAM" id="Phobius"/>
    </source>
</evidence>
<keyword evidence="3" id="KW-1185">Reference proteome</keyword>
<proteinExistence type="predicted"/>
<reference evidence="2 3" key="1">
    <citation type="submission" date="2020-04" db="EMBL/GenBank/DDBJ databases">
        <title>Genome sequencing of novel species.</title>
        <authorList>
            <person name="Heo J."/>
            <person name="Kim S.-J."/>
            <person name="Kim J.-S."/>
            <person name="Hong S.-B."/>
            <person name="Kwon S.-W."/>
        </authorList>
    </citation>
    <scope>NUCLEOTIDE SEQUENCE [LARGE SCALE GENOMIC DNA]</scope>
    <source>
        <strain evidence="2 3">AF9R3</strain>
    </source>
</reference>
<keyword evidence="1" id="KW-0812">Transmembrane</keyword>
<keyword evidence="1" id="KW-1133">Transmembrane helix</keyword>
<name>A0ABX6MAH6_9BURK</name>
<organism evidence="2 3">
    <name type="scientific">Duganella dendranthematis</name>
    <dbReference type="NCBI Taxonomy" id="2728021"/>
    <lineage>
        <taxon>Bacteria</taxon>
        <taxon>Pseudomonadati</taxon>
        <taxon>Pseudomonadota</taxon>
        <taxon>Betaproteobacteria</taxon>
        <taxon>Burkholderiales</taxon>
        <taxon>Oxalobacteraceae</taxon>
        <taxon>Telluria group</taxon>
        <taxon>Duganella</taxon>
    </lineage>
</organism>
<accession>A0ABX6MAH6</accession>
<dbReference type="EMBL" id="CP051684">
    <property type="protein sequence ID" value="QJD91125.1"/>
    <property type="molecule type" value="Genomic_DNA"/>
</dbReference>
<gene>
    <name evidence="2" type="ORF">HH213_14160</name>
</gene>
<feature type="transmembrane region" description="Helical" evidence="1">
    <location>
        <begin position="6"/>
        <end position="24"/>
    </location>
</feature>
<dbReference type="Proteomes" id="UP000503117">
    <property type="component" value="Chromosome"/>
</dbReference>
<evidence type="ECO:0000313" key="2">
    <source>
        <dbReference type="EMBL" id="QJD91125.1"/>
    </source>
</evidence>
<evidence type="ECO:0000313" key="3">
    <source>
        <dbReference type="Proteomes" id="UP000503117"/>
    </source>
</evidence>
<sequence>MRFSPLSIVNSALVFVLGLSLYLLGQFLQMRGDLAETTRRLKQIEVAVQKRENADTLVAQECAELGLGGSPVQPCHTTLHHLALTPQRYQGNWVTVQGIYASGFEHSAIYPMPSEPGETWQILDKHSALWVQLGLPDTNSRPVVSVTGRFERGPAGHMGDYFGELIEAKLLSTSEQWKKSTSQ</sequence>
<protein>
    <submittedName>
        <fullName evidence="2">Uncharacterized protein</fullName>
    </submittedName>
</protein>
<keyword evidence="1" id="KW-0472">Membrane</keyword>